<name>A0A2P2Q8X8_RHIMU</name>
<dbReference type="EMBL" id="GGEC01082964">
    <property type="protein sequence ID" value="MBX63448.1"/>
    <property type="molecule type" value="Transcribed_RNA"/>
</dbReference>
<sequence>MLVSFRKKLIVYGKPTLISYFVFLPHHLQCYGIYNIMQPFPDEAKENQQAKKR</sequence>
<evidence type="ECO:0000313" key="1">
    <source>
        <dbReference type="EMBL" id="MBX63448.1"/>
    </source>
</evidence>
<proteinExistence type="predicted"/>
<dbReference type="AlphaFoldDB" id="A0A2P2Q8X8"/>
<reference evidence="1" key="1">
    <citation type="submission" date="2018-02" db="EMBL/GenBank/DDBJ databases">
        <title>Rhizophora mucronata_Transcriptome.</title>
        <authorList>
            <person name="Meera S.P."/>
            <person name="Sreeshan A."/>
            <person name="Augustine A."/>
        </authorList>
    </citation>
    <scope>NUCLEOTIDE SEQUENCE</scope>
    <source>
        <tissue evidence="1">Leaf</tissue>
    </source>
</reference>
<accession>A0A2P2Q8X8</accession>
<organism evidence="1">
    <name type="scientific">Rhizophora mucronata</name>
    <name type="common">Asiatic mangrove</name>
    <dbReference type="NCBI Taxonomy" id="61149"/>
    <lineage>
        <taxon>Eukaryota</taxon>
        <taxon>Viridiplantae</taxon>
        <taxon>Streptophyta</taxon>
        <taxon>Embryophyta</taxon>
        <taxon>Tracheophyta</taxon>
        <taxon>Spermatophyta</taxon>
        <taxon>Magnoliopsida</taxon>
        <taxon>eudicotyledons</taxon>
        <taxon>Gunneridae</taxon>
        <taxon>Pentapetalae</taxon>
        <taxon>rosids</taxon>
        <taxon>fabids</taxon>
        <taxon>Malpighiales</taxon>
        <taxon>Rhizophoraceae</taxon>
        <taxon>Rhizophora</taxon>
    </lineage>
</organism>
<protein>
    <submittedName>
        <fullName evidence="1">Uncharacterized protein</fullName>
    </submittedName>
</protein>